<comment type="similarity">
    <text evidence="8">Belongs to the 4Fe4S bacterial-type ferredoxin family. RnfC subfamily.</text>
</comment>
<evidence type="ECO:0000256" key="3">
    <source>
        <dbReference type="ARBA" id="ARBA00022723"/>
    </source>
</evidence>
<comment type="subunit">
    <text evidence="8">The complex is composed of six subunits: RnfA, RnfB, RnfC, RnfD, RnfE and RnfG.</text>
</comment>
<comment type="function">
    <text evidence="8">Part of a membrane-bound complex that couples electron transfer with translocation of ions across the membrane.</text>
</comment>
<dbReference type="Gene3D" id="3.30.70.20">
    <property type="match status" value="1"/>
</dbReference>
<evidence type="ECO:0000256" key="1">
    <source>
        <dbReference type="ARBA" id="ARBA00022448"/>
    </source>
</evidence>
<reference evidence="10" key="1">
    <citation type="submission" date="2020-10" db="EMBL/GenBank/DDBJ databases">
        <authorList>
            <person name="Gilroy R."/>
        </authorList>
    </citation>
    <scope>NUCLEOTIDE SEQUENCE</scope>
    <source>
        <strain evidence="10">517</strain>
    </source>
</reference>
<name>A0A940DHR8_9FIRM</name>
<dbReference type="InterPro" id="IPR026902">
    <property type="entry name" value="RnfC_N"/>
</dbReference>
<keyword evidence="7 8" id="KW-0411">Iron-sulfur</keyword>
<evidence type="ECO:0000256" key="2">
    <source>
        <dbReference type="ARBA" id="ARBA00022485"/>
    </source>
</evidence>
<feature type="binding site" evidence="8">
    <location>
        <position position="365"/>
    </location>
    <ligand>
        <name>[4Fe-4S] cluster</name>
        <dbReference type="ChEBI" id="CHEBI:49883"/>
        <label>1</label>
    </ligand>
</feature>
<keyword evidence="4 8" id="KW-0677">Repeat</keyword>
<feature type="binding site" evidence="8">
    <location>
        <position position="401"/>
    </location>
    <ligand>
        <name>[4Fe-4S] cluster</name>
        <dbReference type="ChEBI" id="CHEBI:49883"/>
        <label>2</label>
    </ligand>
</feature>
<dbReference type="Pfam" id="PF01512">
    <property type="entry name" value="Complex1_51K"/>
    <property type="match status" value="1"/>
</dbReference>
<feature type="binding site" evidence="8">
    <location>
        <position position="408"/>
    </location>
    <ligand>
        <name>[4Fe-4S] cluster</name>
        <dbReference type="ChEBI" id="CHEBI:49883"/>
        <label>1</label>
    </ligand>
</feature>
<dbReference type="PROSITE" id="PS00198">
    <property type="entry name" value="4FE4S_FER_1"/>
    <property type="match status" value="2"/>
</dbReference>
<dbReference type="PROSITE" id="PS51379">
    <property type="entry name" value="4FE4S_FER_2"/>
    <property type="match status" value="2"/>
</dbReference>
<accession>A0A940DHR8</accession>
<feature type="binding site" evidence="8">
    <location>
        <position position="398"/>
    </location>
    <ligand>
        <name>[4Fe-4S] cluster</name>
        <dbReference type="ChEBI" id="CHEBI:49883"/>
        <label>2</label>
    </ligand>
</feature>
<dbReference type="EMBL" id="JADINF010000034">
    <property type="protein sequence ID" value="MBO8423665.1"/>
    <property type="molecule type" value="Genomic_DNA"/>
</dbReference>
<evidence type="ECO:0000256" key="8">
    <source>
        <dbReference type="HAMAP-Rule" id="MF_00461"/>
    </source>
</evidence>
<dbReference type="InterPro" id="IPR017900">
    <property type="entry name" value="4Fe4S_Fe_S_CS"/>
</dbReference>
<dbReference type="Gene3D" id="3.40.50.11540">
    <property type="entry name" value="NADH-ubiquinone oxidoreductase 51kDa subunit"/>
    <property type="match status" value="1"/>
</dbReference>
<dbReference type="GO" id="GO:0022900">
    <property type="term" value="P:electron transport chain"/>
    <property type="evidence" value="ECO:0007669"/>
    <property type="project" value="UniProtKB-UniRule"/>
</dbReference>
<proteinExistence type="inferred from homology"/>
<comment type="cofactor">
    <cofactor evidence="8">
        <name>[4Fe-4S] cluster</name>
        <dbReference type="ChEBI" id="CHEBI:49883"/>
    </cofactor>
    <text evidence="8">Binds 2 [4Fe-4S] clusters per subunit.</text>
</comment>
<evidence type="ECO:0000256" key="4">
    <source>
        <dbReference type="ARBA" id="ARBA00022737"/>
    </source>
</evidence>
<keyword evidence="8" id="KW-1278">Translocase</keyword>
<dbReference type="GO" id="GO:0046872">
    <property type="term" value="F:metal ion binding"/>
    <property type="evidence" value="ECO:0007669"/>
    <property type="project" value="UniProtKB-KW"/>
</dbReference>
<feature type="binding site" evidence="8">
    <location>
        <position position="362"/>
    </location>
    <ligand>
        <name>[4Fe-4S] cluster</name>
        <dbReference type="ChEBI" id="CHEBI:49883"/>
        <label>1</label>
    </ligand>
</feature>
<organism evidence="10 11">
    <name type="scientific">Candidatus Stercoripulliclostridium pullicola</name>
    <dbReference type="NCBI Taxonomy" id="2840953"/>
    <lineage>
        <taxon>Bacteria</taxon>
        <taxon>Bacillati</taxon>
        <taxon>Bacillota</taxon>
        <taxon>Clostridia</taxon>
        <taxon>Eubacteriales</taxon>
        <taxon>Candidatus Stercoripulliclostridium</taxon>
    </lineage>
</organism>
<keyword evidence="2 8" id="KW-0004">4Fe-4S</keyword>
<dbReference type="SUPFAM" id="SSF46548">
    <property type="entry name" value="alpha-helical ferredoxin"/>
    <property type="match status" value="1"/>
</dbReference>
<keyword evidence="3 8" id="KW-0479">Metal-binding</keyword>
<dbReference type="InterPro" id="IPR011538">
    <property type="entry name" value="Nuo51_FMN-bd"/>
</dbReference>
<keyword evidence="5 8" id="KW-0249">Electron transport</keyword>
<dbReference type="Proteomes" id="UP000727857">
    <property type="component" value="Unassembled WGS sequence"/>
</dbReference>
<protein>
    <recommendedName>
        <fullName evidence="8">Ion-translocating oxidoreductase complex subunit C</fullName>
        <ecNumber evidence="8">7.-.-.-</ecNumber>
    </recommendedName>
    <alternativeName>
        <fullName evidence="8">Rnf electron transport complex subunit C</fullName>
    </alternativeName>
</protein>
<dbReference type="Pfam" id="PF13375">
    <property type="entry name" value="RnfC_N"/>
    <property type="match status" value="1"/>
</dbReference>
<feature type="binding site" evidence="8">
    <location>
        <position position="359"/>
    </location>
    <ligand>
        <name>[4Fe-4S] cluster</name>
        <dbReference type="ChEBI" id="CHEBI:49883"/>
        <label>1</label>
    </ligand>
</feature>
<feature type="domain" description="4Fe-4S ferredoxin-type" evidence="9">
    <location>
        <begin position="350"/>
        <end position="379"/>
    </location>
</feature>
<dbReference type="AlphaFoldDB" id="A0A940DHR8"/>
<keyword evidence="1 8" id="KW-0813">Transport</keyword>
<dbReference type="GO" id="GO:0009055">
    <property type="term" value="F:electron transfer activity"/>
    <property type="evidence" value="ECO:0007669"/>
    <property type="project" value="InterPro"/>
</dbReference>
<dbReference type="GO" id="GO:0005886">
    <property type="term" value="C:plasma membrane"/>
    <property type="evidence" value="ECO:0007669"/>
    <property type="project" value="UniProtKB-SubCell"/>
</dbReference>
<evidence type="ECO:0000313" key="10">
    <source>
        <dbReference type="EMBL" id="MBO8423665.1"/>
    </source>
</evidence>
<dbReference type="InterPro" id="IPR037225">
    <property type="entry name" value="Nuo51_FMN-bd_sf"/>
</dbReference>
<evidence type="ECO:0000256" key="7">
    <source>
        <dbReference type="ARBA" id="ARBA00023014"/>
    </source>
</evidence>
<evidence type="ECO:0000256" key="6">
    <source>
        <dbReference type="ARBA" id="ARBA00023004"/>
    </source>
</evidence>
<dbReference type="PANTHER" id="PTHR43034">
    <property type="entry name" value="ION-TRANSLOCATING OXIDOREDUCTASE COMPLEX SUBUNIT C"/>
    <property type="match status" value="1"/>
</dbReference>
<dbReference type="SUPFAM" id="SSF142019">
    <property type="entry name" value="Nqo1 FMN-binding domain-like"/>
    <property type="match status" value="1"/>
</dbReference>
<evidence type="ECO:0000256" key="5">
    <source>
        <dbReference type="ARBA" id="ARBA00022982"/>
    </source>
</evidence>
<comment type="caution">
    <text evidence="10">The sequence shown here is derived from an EMBL/GenBank/DDBJ whole genome shotgun (WGS) entry which is preliminary data.</text>
</comment>
<dbReference type="InterPro" id="IPR017896">
    <property type="entry name" value="4Fe4S_Fe-S-bd"/>
</dbReference>
<keyword evidence="8" id="KW-1003">Cell membrane</keyword>
<gene>
    <name evidence="10" type="primary">rsxC</name>
    <name evidence="8" type="synonym">rnfC</name>
    <name evidence="10" type="ORF">IAB16_01390</name>
</gene>
<keyword evidence="6 8" id="KW-0408">Iron</keyword>
<dbReference type="HAMAP" id="MF_00461">
    <property type="entry name" value="RsxC_RnfC"/>
    <property type="match status" value="1"/>
</dbReference>
<feature type="binding site" evidence="8">
    <location>
        <position position="369"/>
    </location>
    <ligand>
        <name>[4Fe-4S] cluster</name>
        <dbReference type="ChEBI" id="CHEBI:49883"/>
        <label>2</label>
    </ligand>
</feature>
<evidence type="ECO:0000259" key="9">
    <source>
        <dbReference type="PROSITE" id="PS51379"/>
    </source>
</evidence>
<dbReference type="Pfam" id="PF12838">
    <property type="entry name" value="Fer4_7"/>
    <property type="match status" value="1"/>
</dbReference>
<dbReference type="InterPro" id="IPR010208">
    <property type="entry name" value="Ion_transpt_RnfC/RsxC"/>
</dbReference>
<evidence type="ECO:0000313" key="11">
    <source>
        <dbReference type="Proteomes" id="UP000727857"/>
    </source>
</evidence>
<dbReference type="NCBIfam" id="TIGR01945">
    <property type="entry name" value="rnfC"/>
    <property type="match status" value="1"/>
</dbReference>
<feature type="binding site" evidence="8">
    <location>
        <position position="404"/>
    </location>
    <ligand>
        <name>[4Fe-4S] cluster</name>
        <dbReference type="ChEBI" id="CHEBI:49883"/>
        <label>2</label>
    </ligand>
</feature>
<dbReference type="GO" id="GO:0051539">
    <property type="term" value="F:4 iron, 4 sulfur cluster binding"/>
    <property type="evidence" value="ECO:0007669"/>
    <property type="project" value="UniProtKB-KW"/>
</dbReference>
<feature type="domain" description="4Fe-4S ferredoxin-type" evidence="9">
    <location>
        <begin position="388"/>
        <end position="418"/>
    </location>
</feature>
<dbReference type="NCBIfam" id="NF003454">
    <property type="entry name" value="PRK05035.1"/>
    <property type="match status" value="1"/>
</dbReference>
<dbReference type="EC" id="7.-.-.-" evidence="8"/>
<keyword evidence="8" id="KW-0472">Membrane</keyword>
<sequence>MKLTFKHGIHPKERKELSADCPIEVMPAGEKIYVPLTQHIGAPAEICVAVGDYVKAGTLIGKAASYVSANVFSSVSGKVSAVVRRVNAAGRKIPHVVIDNDGEYAEETLPPLTEPTREEIIARCKEAGIVGMGGATFPTHVKLETKSPVKALIINGSECEPYITTDYRLMLERPENVVAGIKLLATALGTDTVLVGIEGNKRDAIDRMIYATENDEGILIHELKTKYPQGGEKQLIYALTKEKVPNGGLPSDVGYIVLNISTAYAVYEACVLGRPCYARFMTVSGEAVARPANLYVRTGVPFSEVAEYLGVSEEYVKAVSGGPMMGISLASLEPVVGKGSSALLLLTEREIRAVQPTPCINCARCASVCPMNLMPMMTDALVLQDKIKEAKGFYPMSCIECGCCAYVCPAKRPLVQSQRLAKKLIRELKI</sequence>
<dbReference type="PANTHER" id="PTHR43034:SF2">
    <property type="entry name" value="ION-TRANSLOCATING OXIDOREDUCTASE COMPLEX SUBUNIT C"/>
    <property type="match status" value="1"/>
</dbReference>
<comment type="subcellular location">
    <subcellularLocation>
        <location evidence="8">Cell membrane</location>
        <topology evidence="8">Peripheral membrane protein</topology>
    </subcellularLocation>
</comment>
<reference evidence="10" key="2">
    <citation type="journal article" date="2021" name="PeerJ">
        <title>Extensive microbial diversity within the chicken gut microbiome revealed by metagenomics and culture.</title>
        <authorList>
            <person name="Gilroy R."/>
            <person name="Ravi A."/>
            <person name="Getino M."/>
            <person name="Pursley I."/>
            <person name="Horton D.L."/>
            <person name="Alikhan N.F."/>
            <person name="Baker D."/>
            <person name="Gharbi K."/>
            <person name="Hall N."/>
            <person name="Watson M."/>
            <person name="Adriaenssens E.M."/>
            <person name="Foster-Nyarko E."/>
            <person name="Jarju S."/>
            <person name="Secka A."/>
            <person name="Antonio M."/>
            <person name="Oren A."/>
            <person name="Chaudhuri R.R."/>
            <person name="La Ragione R."/>
            <person name="Hildebrand F."/>
            <person name="Pallen M.J."/>
        </authorList>
    </citation>
    <scope>NUCLEOTIDE SEQUENCE</scope>
    <source>
        <strain evidence="10">517</strain>
    </source>
</reference>